<keyword evidence="1" id="KW-0812">Transmembrane</keyword>
<feature type="transmembrane region" description="Helical" evidence="1">
    <location>
        <begin position="15"/>
        <end position="32"/>
    </location>
</feature>
<accession>A0A0A7HH80</accession>
<reference evidence="2" key="1">
    <citation type="submission" date="2014-09" db="EMBL/GenBank/DDBJ databases">
        <title>Complete mitochondrial genome of Tirumala limniace.</title>
        <authorList>
            <person name="Qin X."/>
            <person name="Zhang Y."/>
            <person name="She Y."/>
            <person name="Hou L."/>
            <person name="Yang X."/>
        </authorList>
    </citation>
    <scope>NUCLEOTIDE SEQUENCE</scope>
</reference>
<geneLocation type="mitochondrion" evidence="2"/>
<keyword evidence="1" id="KW-1133">Transmembrane helix</keyword>
<protein>
    <submittedName>
        <fullName evidence="2">NADH dehydrogenase subunit 3</fullName>
    </submittedName>
</protein>
<keyword evidence="2" id="KW-0496">Mitochondrion</keyword>
<keyword evidence="1" id="KW-0472">Membrane</keyword>
<dbReference type="AlphaFoldDB" id="A0A0A7HH80"/>
<feature type="transmembrane region" description="Helical" evidence="1">
    <location>
        <begin position="89"/>
        <end position="107"/>
    </location>
</feature>
<gene>
    <name evidence="2" type="primary">ND3</name>
</gene>
<name>A0A0A7HH80_TIRLI</name>
<organism evidence="2">
    <name type="scientific">Tirumala limniace</name>
    <name type="common">Blue tiger butterfly</name>
    <dbReference type="NCBI Taxonomy" id="551222"/>
    <lineage>
        <taxon>Eukaryota</taxon>
        <taxon>Metazoa</taxon>
        <taxon>Ecdysozoa</taxon>
        <taxon>Arthropoda</taxon>
        <taxon>Hexapoda</taxon>
        <taxon>Insecta</taxon>
        <taxon>Pterygota</taxon>
        <taxon>Neoptera</taxon>
        <taxon>Endopterygota</taxon>
        <taxon>Lepidoptera</taxon>
        <taxon>Glossata</taxon>
        <taxon>Ditrysia</taxon>
        <taxon>Papilionoidea</taxon>
        <taxon>Nymphalidae</taxon>
        <taxon>Danainae</taxon>
        <taxon>Danaini</taxon>
        <taxon>Danaina</taxon>
        <taxon>Tirumala</taxon>
    </lineage>
</organism>
<sequence length="118" mass="14999">MNMNNYFNIFHNNYHIYYLFSFNNYFIYCITWSSKMFPFWMWIWPKIFISNSIFLTFFFNYNNFSYFWCWNCINFPINCNIVKISNLINWWKINLFFIIVLLLGLYHEWNQNMLNWSN</sequence>
<dbReference type="EMBL" id="KM593191">
    <property type="protein sequence ID" value="AIZ02935.1"/>
    <property type="molecule type" value="Genomic_DNA"/>
</dbReference>
<evidence type="ECO:0000256" key="1">
    <source>
        <dbReference type="SAM" id="Phobius"/>
    </source>
</evidence>
<evidence type="ECO:0000313" key="2">
    <source>
        <dbReference type="EMBL" id="AIZ02935.1"/>
    </source>
</evidence>
<proteinExistence type="predicted"/>